<sequence>MYLYYPSFPCWLKCHALQLPYTLAPDFPLVYHCETLWCTPPDWEIDRVLPTGGACRGAVWECLLRRELQLRLPAVQLFVRASRDAGPVLVCSILHSLLSKVCNFSSGHYKGSASKGCRNVVSDVLHLALHEACAVVVVCASGSWCSIKPY</sequence>
<proteinExistence type="predicted"/>
<accession>A0A224YC48</accession>
<evidence type="ECO:0000313" key="1">
    <source>
        <dbReference type="EMBL" id="MAA13259.1"/>
    </source>
</evidence>
<protein>
    <submittedName>
        <fullName evidence="1">Uncharacterized protein</fullName>
    </submittedName>
</protein>
<name>A0A224YC48_9ACAR</name>
<dbReference type="EMBL" id="GFPF01002113">
    <property type="protein sequence ID" value="MAA13259.1"/>
    <property type="molecule type" value="Transcribed_RNA"/>
</dbReference>
<reference evidence="1" key="1">
    <citation type="journal article" date="2017" name="Parasit. Vectors">
        <title>Sialotranscriptomics of Rhipicephalus zambeziensis reveals intricate expression profiles of secretory proteins and suggests tight temporal transcriptional regulation during blood-feeding.</title>
        <authorList>
            <person name="de Castro M.H."/>
            <person name="de Klerk D."/>
            <person name="Pienaar R."/>
            <person name="Rees D.J.G."/>
            <person name="Mans B.J."/>
        </authorList>
    </citation>
    <scope>NUCLEOTIDE SEQUENCE</scope>
    <source>
        <tissue evidence="1">Salivary glands</tissue>
    </source>
</reference>
<dbReference type="AlphaFoldDB" id="A0A224YC48"/>
<organism evidence="1">
    <name type="scientific">Rhipicephalus zambeziensis</name>
    <dbReference type="NCBI Taxonomy" id="60191"/>
    <lineage>
        <taxon>Eukaryota</taxon>
        <taxon>Metazoa</taxon>
        <taxon>Ecdysozoa</taxon>
        <taxon>Arthropoda</taxon>
        <taxon>Chelicerata</taxon>
        <taxon>Arachnida</taxon>
        <taxon>Acari</taxon>
        <taxon>Parasitiformes</taxon>
        <taxon>Ixodida</taxon>
        <taxon>Ixodoidea</taxon>
        <taxon>Ixodidae</taxon>
        <taxon>Rhipicephalinae</taxon>
        <taxon>Rhipicephalus</taxon>
        <taxon>Rhipicephalus</taxon>
    </lineage>
</organism>